<reference evidence="6" key="2">
    <citation type="submission" date="2021-08" db="EMBL/GenBank/DDBJ databases">
        <authorList>
            <person name="Tani A."/>
            <person name="Ola A."/>
            <person name="Ogura Y."/>
            <person name="Katsura K."/>
            <person name="Hayashi T."/>
        </authorList>
    </citation>
    <scope>NUCLEOTIDE SEQUENCE</scope>
    <source>
        <strain evidence="6">DSM 17168</strain>
    </source>
</reference>
<evidence type="ECO:0000259" key="5">
    <source>
        <dbReference type="PROSITE" id="PS50931"/>
    </source>
</evidence>
<dbReference type="Proteomes" id="UP001055153">
    <property type="component" value="Unassembled WGS sequence"/>
</dbReference>
<organism evidence="6 7">
    <name type="scientific">Methylobacterium isbiliense</name>
    <dbReference type="NCBI Taxonomy" id="315478"/>
    <lineage>
        <taxon>Bacteria</taxon>
        <taxon>Pseudomonadati</taxon>
        <taxon>Pseudomonadota</taxon>
        <taxon>Alphaproteobacteria</taxon>
        <taxon>Hyphomicrobiales</taxon>
        <taxon>Methylobacteriaceae</taxon>
        <taxon>Methylobacterium</taxon>
    </lineage>
</organism>
<dbReference type="InterPro" id="IPR036388">
    <property type="entry name" value="WH-like_DNA-bd_sf"/>
</dbReference>
<keyword evidence="4" id="KW-0804">Transcription</keyword>
<gene>
    <name evidence="6" type="primary">dmlR_12</name>
    <name evidence="6" type="ORF">GMJLKIPL_5863</name>
</gene>
<dbReference type="Pfam" id="PF00126">
    <property type="entry name" value="HTH_1"/>
    <property type="match status" value="1"/>
</dbReference>
<proteinExistence type="inferred from homology"/>
<dbReference type="InterPro" id="IPR005119">
    <property type="entry name" value="LysR_subst-bd"/>
</dbReference>
<dbReference type="Gene3D" id="3.40.190.290">
    <property type="match status" value="1"/>
</dbReference>
<evidence type="ECO:0000256" key="4">
    <source>
        <dbReference type="ARBA" id="ARBA00023163"/>
    </source>
</evidence>
<comment type="similarity">
    <text evidence="1">Belongs to the LysR transcriptional regulatory family.</text>
</comment>
<comment type="caution">
    <text evidence="6">The sequence shown here is derived from an EMBL/GenBank/DDBJ whole genome shotgun (WGS) entry which is preliminary data.</text>
</comment>
<keyword evidence="7" id="KW-1185">Reference proteome</keyword>
<feature type="domain" description="HTH lysR-type" evidence="5">
    <location>
        <begin position="1"/>
        <end position="59"/>
    </location>
</feature>
<evidence type="ECO:0000256" key="1">
    <source>
        <dbReference type="ARBA" id="ARBA00009437"/>
    </source>
</evidence>
<name>A0ABQ4SQF5_9HYPH</name>
<sequence>MSSGSDMQVFAQVVESGSFAAAAKQLGVTRSAVCRRVDGLERRLGVRLLDRTTRRLSLTEAGETYHRRSNRILAEIAEMELVVGEFGGEPRGTLRVTSPIMIGLHRLIPVLPRFLAQHPQLRVHLDLSDDETDPTLSDHDVALRWGVPKDSAAVIVKVASSRQIVCAALSYLERYGTPATPRDLLTHNCVLMSRLGLMSNEWSFVVDGRPLKLKVHGNYVVNGGHGNYEAVIAGLGIGRVTDLRVGEDIRAGRLRPILQAFEPEDAIPIYAAYRPSALVPPKIRLLLDFLRRELKTVTL</sequence>
<dbReference type="Gene3D" id="1.10.10.10">
    <property type="entry name" value="Winged helix-like DNA-binding domain superfamily/Winged helix DNA-binding domain"/>
    <property type="match status" value="1"/>
</dbReference>
<dbReference type="CDD" id="cd08422">
    <property type="entry name" value="PBP2_CrgA_like"/>
    <property type="match status" value="1"/>
</dbReference>
<keyword evidence="2" id="KW-0805">Transcription regulation</keyword>
<dbReference type="PROSITE" id="PS50931">
    <property type="entry name" value="HTH_LYSR"/>
    <property type="match status" value="1"/>
</dbReference>
<evidence type="ECO:0000256" key="3">
    <source>
        <dbReference type="ARBA" id="ARBA00023125"/>
    </source>
</evidence>
<dbReference type="InterPro" id="IPR058163">
    <property type="entry name" value="LysR-type_TF_proteobact-type"/>
</dbReference>
<dbReference type="EMBL" id="BPQQ01000096">
    <property type="protein sequence ID" value="GJE03906.1"/>
    <property type="molecule type" value="Genomic_DNA"/>
</dbReference>
<dbReference type="InterPro" id="IPR036390">
    <property type="entry name" value="WH_DNA-bd_sf"/>
</dbReference>
<dbReference type="PANTHER" id="PTHR30537:SF5">
    <property type="entry name" value="HTH-TYPE TRANSCRIPTIONAL ACTIVATOR TTDR-RELATED"/>
    <property type="match status" value="1"/>
</dbReference>
<evidence type="ECO:0000256" key="2">
    <source>
        <dbReference type="ARBA" id="ARBA00023015"/>
    </source>
</evidence>
<protein>
    <submittedName>
        <fullName evidence="6">HTH-type transcriptional regulator DmlR</fullName>
    </submittedName>
</protein>
<reference evidence="6" key="1">
    <citation type="journal article" date="2021" name="Front. Microbiol.">
        <title>Comprehensive Comparative Genomics and Phenotyping of Methylobacterium Species.</title>
        <authorList>
            <person name="Alessa O."/>
            <person name="Ogura Y."/>
            <person name="Fujitani Y."/>
            <person name="Takami H."/>
            <person name="Hayashi T."/>
            <person name="Sahin N."/>
            <person name="Tani A."/>
        </authorList>
    </citation>
    <scope>NUCLEOTIDE SEQUENCE</scope>
    <source>
        <strain evidence="6">DSM 17168</strain>
    </source>
</reference>
<dbReference type="InterPro" id="IPR000847">
    <property type="entry name" value="LysR_HTH_N"/>
</dbReference>
<evidence type="ECO:0000313" key="7">
    <source>
        <dbReference type="Proteomes" id="UP001055153"/>
    </source>
</evidence>
<accession>A0ABQ4SQF5</accession>
<dbReference type="SUPFAM" id="SSF46785">
    <property type="entry name" value="Winged helix' DNA-binding domain"/>
    <property type="match status" value="1"/>
</dbReference>
<evidence type="ECO:0000313" key="6">
    <source>
        <dbReference type="EMBL" id="GJE03906.1"/>
    </source>
</evidence>
<dbReference type="Pfam" id="PF03466">
    <property type="entry name" value="LysR_substrate"/>
    <property type="match status" value="1"/>
</dbReference>
<keyword evidence="3" id="KW-0238">DNA-binding</keyword>
<dbReference type="PANTHER" id="PTHR30537">
    <property type="entry name" value="HTH-TYPE TRANSCRIPTIONAL REGULATOR"/>
    <property type="match status" value="1"/>
</dbReference>
<dbReference type="SUPFAM" id="SSF53850">
    <property type="entry name" value="Periplasmic binding protein-like II"/>
    <property type="match status" value="1"/>
</dbReference>
<dbReference type="RefSeq" id="WP_238241279.1">
    <property type="nucleotide sequence ID" value="NZ_BPQQ01000096.1"/>
</dbReference>